<dbReference type="RefSeq" id="WP_197312777.1">
    <property type="nucleotide sequence ID" value="NZ_JADZLT010000056.1"/>
</dbReference>
<protein>
    <submittedName>
        <fullName evidence="1">DNA polymerase III subunit chi</fullName>
    </submittedName>
</protein>
<dbReference type="EMBL" id="JADZLT010000056">
    <property type="protein sequence ID" value="MBH0239695.1"/>
    <property type="molecule type" value="Genomic_DNA"/>
</dbReference>
<keyword evidence="2" id="KW-1185">Reference proteome</keyword>
<reference evidence="1" key="1">
    <citation type="submission" date="2020-12" db="EMBL/GenBank/DDBJ databases">
        <title>Methylobrevis albus sp. nov., isolated from fresh water lack sediment.</title>
        <authorList>
            <person name="Zou Q."/>
        </authorList>
    </citation>
    <scope>NUCLEOTIDE SEQUENCE</scope>
    <source>
        <strain evidence="1">L22</strain>
    </source>
</reference>
<dbReference type="Proteomes" id="UP000631694">
    <property type="component" value="Unassembled WGS sequence"/>
</dbReference>
<sequence length="149" mass="16552">MTEILFFHLERQPLEAALPQLVAKSLERGWRVAVQAGSEERARTLDTLLWTFADDSFLPHGLSGDGVDADQPVLIGWTGDNRNAAVVRFLVDRAEPPDLSPYIRGVFLFDGNDPEAVAEARAHWKTQKAAGHALTYWQQGARGGWEKKA</sequence>
<dbReference type="AlphaFoldDB" id="A0A931N048"/>
<proteinExistence type="predicted"/>
<organism evidence="1 2">
    <name type="scientific">Methylobrevis albus</name>
    <dbReference type="NCBI Taxonomy" id="2793297"/>
    <lineage>
        <taxon>Bacteria</taxon>
        <taxon>Pseudomonadati</taxon>
        <taxon>Pseudomonadota</taxon>
        <taxon>Alphaproteobacteria</taxon>
        <taxon>Hyphomicrobiales</taxon>
        <taxon>Pleomorphomonadaceae</taxon>
        <taxon>Methylobrevis</taxon>
    </lineage>
</organism>
<dbReference type="PANTHER" id="PTHR38767">
    <property type="entry name" value="DNA POLYMERASE III SUBUNIT CHI"/>
    <property type="match status" value="1"/>
</dbReference>
<dbReference type="GO" id="GO:0003887">
    <property type="term" value="F:DNA-directed DNA polymerase activity"/>
    <property type="evidence" value="ECO:0007669"/>
    <property type="project" value="InterPro"/>
</dbReference>
<dbReference type="InterPro" id="IPR036768">
    <property type="entry name" value="PolIII_chi_sf"/>
</dbReference>
<evidence type="ECO:0000313" key="1">
    <source>
        <dbReference type="EMBL" id="MBH0239695.1"/>
    </source>
</evidence>
<dbReference type="SUPFAM" id="SSF102400">
    <property type="entry name" value="DNA polymerase III chi subunit"/>
    <property type="match status" value="1"/>
</dbReference>
<dbReference type="GO" id="GO:0032298">
    <property type="term" value="P:positive regulation of DNA-templated DNA replication initiation"/>
    <property type="evidence" value="ECO:0007669"/>
    <property type="project" value="TreeGrafter"/>
</dbReference>
<evidence type="ECO:0000313" key="2">
    <source>
        <dbReference type="Proteomes" id="UP000631694"/>
    </source>
</evidence>
<dbReference type="Gene3D" id="3.40.50.10110">
    <property type="entry name" value="DNA polymerase III subunit chi"/>
    <property type="match status" value="1"/>
</dbReference>
<dbReference type="Pfam" id="PF04364">
    <property type="entry name" value="DNA_pol3_chi"/>
    <property type="match status" value="1"/>
</dbReference>
<name>A0A931N048_9HYPH</name>
<dbReference type="GO" id="GO:0006260">
    <property type="term" value="P:DNA replication"/>
    <property type="evidence" value="ECO:0007669"/>
    <property type="project" value="InterPro"/>
</dbReference>
<dbReference type="NCBIfam" id="NF004347">
    <property type="entry name" value="PRK05728.1-4"/>
    <property type="match status" value="1"/>
</dbReference>
<dbReference type="GO" id="GO:0003677">
    <property type="term" value="F:DNA binding"/>
    <property type="evidence" value="ECO:0007669"/>
    <property type="project" value="InterPro"/>
</dbReference>
<gene>
    <name evidence="1" type="ORF">I5731_17885</name>
</gene>
<accession>A0A931N048</accession>
<comment type="caution">
    <text evidence="1">The sequence shown here is derived from an EMBL/GenBank/DDBJ whole genome shotgun (WGS) entry which is preliminary data.</text>
</comment>
<dbReference type="PANTHER" id="PTHR38767:SF1">
    <property type="entry name" value="DNA POLYMERASE III SUBUNIT CHI"/>
    <property type="match status" value="1"/>
</dbReference>
<dbReference type="InterPro" id="IPR007459">
    <property type="entry name" value="DNA_pol3_chi"/>
</dbReference>